<evidence type="ECO:0000313" key="1">
    <source>
        <dbReference type="EMBL" id="GFH32915.1"/>
    </source>
</evidence>
<comment type="caution">
    <text evidence="1">The sequence shown here is derived from an EMBL/GenBank/DDBJ whole genome shotgun (WGS) entry which is preliminary data.</text>
</comment>
<feature type="non-terminal residue" evidence="1">
    <location>
        <position position="1"/>
    </location>
</feature>
<dbReference type="AlphaFoldDB" id="A0A6A0AK95"/>
<dbReference type="EMBL" id="BLLF01007360">
    <property type="protein sequence ID" value="GFH32915.1"/>
    <property type="molecule type" value="Genomic_DNA"/>
</dbReference>
<proteinExistence type="predicted"/>
<evidence type="ECO:0000313" key="2">
    <source>
        <dbReference type="Proteomes" id="UP000485058"/>
    </source>
</evidence>
<reference evidence="1 2" key="1">
    <citation type="submission" date="2020-02" db="EMBL/GenBank/DDBJ databases">
        <title>Draft genome sequence of Haematococcus lacustris strain NIES-144.</title>
        <authorList>
            <person name="Morimoto D."/>
            <person name="Nakagawa S."/>
            <person name="Yoshida T."/>
            <person name="Sawayama S."/>
        </authorList>
    </citation>
    <scope>NUCLEOTIDE SEQUENCE [LARGE SCALE GENOMIC DNA]</scope>
    <source>
        <strain evidence="1 2">NIES-144</strain>
    </source>
</reference>
<feature type="non-terminal residue" evidence="1">
    <location>
        <position position="108"/>
    </location>
</feature>
<accession>A0A6A0AK95</accession>
<protein>
    <submittedName>
        <fullName evidence="1">Uncharacterized protein</fullName>
    </submittedName>
</protein>
<organism evidence="1 2">
    <name type="scientific">Haematococcus lacustris</name>
    <name type="common">Green alga</name>
    <name type="synonym">Haematococcus pluvialis</name>
    <dbReference type="NCBI Taxonomy" id="44745"/>
    <lineage>
        <taxon>Eukaryota</taxon>
        <taxon>Viridiplantae</taxon>
        <taxon>Chlorophyta</taxon>
        <taxon>core chlorophytes</taxon>
        <taxon>Chlorophyceae</taxon>
        <taxon>CS clade</taxon>
        <taxon>Chlamydomonadales</taxon>
        <taxon>Haematococcaceae</taxon>
        <taxon>Haematococcus</taxon>
    </lineage>
</organism>
<name>A0A6A0AK95_HAELA</name>
<keyword evidence="2" id="KW-1185">Reference proteome</keyword>
<dbReference type="Proteomes" id="UP000485058">
    <property type="component" value="Unassembled WGS sequence"/>
</dbReference>
<sequence length="108" mass="11237">MAWLKPSYGLTDPVELMQDLLLKVGICSTRATKQAAGAGVGWGVGEQAPYRKSSTALVNCRSSWSVVNLIAPLIQAPRALAALTGHQAAGSLMSLAALEYDPPGGLTE</sequence>
<gene>
    <name evidence="1" type="ORF">HaLaN_32212</name>
</gene>